<organism evidence="2 3">
    <name type="scientific">Synechococcus phage ACG-2014e</name>
    <dbReference type="NCBI Taxonomy" id="1493510"/>
    <lineage>
        <taxon>Viruses</taxon>
        <taxon>Duplodnaviria</taxon>
        <taxon>Heunggongvirae</taxon>
        <taxon>Uroviricota</taxon>
        <taxon>Caudoviricetes</taxon>
        <taxon>Pantevenvirales</taxon>
        <taxon>Kyanoviridae</taxon>
        <taxon>Chalconvirus</taxon>
        <taxon>Chalconvirus acg2014e</taxon>
    </lineage>
</organism>
<keyword evidence="3" id="KW-1185">Reference proteome</keyword>
<reference evidence="2 3" key="1">
    <citation type="submission" date="2013-12" db="EMBL/GenBank/DDBJ databases">
        <title>Ecological redundancy of diverse viral populations within a natural community.</title>
        <authorList>
            <person name="Gregory A.C."/>
            <person name="LaButti K."/>
            <person name="Copeland A."/>
            <person name="Woyke T."/>
            <person name="Sullivan M.B."/>
        </authorList>
    </citation>
    <scope>NUCLEOTIDE SEQUENCE [LARGE SCALE GENOMIC DNA]</scope>
    <source>
        <strain evidence="2">Syn7803C85</strain>
    </source>
</reference>
<dbReference type="EMBL" id="KJ019054">
    <property type="protein sequence ID" value="AIX20540.1"/>
    <property type="molecule type" value="Genomic_DNA"/>
</dbReference>
<keyword evidence="1" id="KW-0812">Transmembrane</keyword>
<sequence length="73" mass="7218">MSVTGLSAISDNLIILHPDPVPPDTPIPGTNVTLVINSGNAGSGHPPVACTVIVSAGLIVSYNIGFGAILAIS</sequence>
<feature type="transmembrane region" description="Helical" evidence="1">
    <location>
        <begin position="52"/>
        <end position="72"/>
    </location>
</feature>
<dbReference type="Proteomes" id="UP000185283">
    <property type="component" value="Segment"/>
</dbReference>
<proteinExistence type="predicted"/>
<keyword evidence="1" id="KW-1133">Transmembrane helix</keyword>
<keyword evidence="1" id="KW-0472">Membrane</keyword>
<evidence type="ECO:0000313" key="3">
    <source>
        <dbReference type="Proteomes" id="UP000185283"/>
    </source>
</evidence>
<gene>
    <name evidence="2" type="ORF">Syn7803C85_77</name>
</gene>
<protein>
    <submittedName>
        <fullName evidence="2">Uncharacterized protein</fullName>
    </submittedName>
</protein>
<evidence type="ECO:0000256" key="1">
    <source>
        <dbReference type="SAM" id="Phobius"/>
    </source>
</evidence>
<accession>A0A0E3F577</accession>
<evidence type="ECO:0000313" key="2">
    <source>
        <dbReference type="EMBL" id="AIX20540.1"/>
    </source>
</evidence>
<name>A0A0E3F577_9CAUD</name>